<dbReference type="AlphaFoldDB" id="A0A5C3LSE9"/>
<evidence type="ECO:0000256" key="8">
    <source>
        <dbReference type="ARBA" id="ARBA00022840"/>
    </source>
</evidence>
<reference evidence="15 16" key="1">
    <citation type="journal article" date="2019" name="Nat. Ecol. Evol.">
        <title>Megaphylogeny resolves global patterns of mushroom evolution.</title>
        <authorList>
            <person name="Varga T."/>
            <person name="Krizsan K."/>
            <person name="Foldi C."/>
            <person name="Dima B."/>
            <person name="Sanchez-Garcia M."/>
            <person name="Sanchez-Ramirez S."/>
            <person name="Szollosi G.J."/>
            <person name="Szarkandi J.G."/>
            <person name="Papp V."/>
            <person name="Albert L."/>
            <person name="Andreopoulos W."/>
            <person name="Angelini C."/>
            <person name="Antonin V."/>
            <person name="Barry K.W."/>
            <person name="Bougher N.L."/>
            <person name="Buchanan P."/>
            <person name="Buyck B."/>
            <person name="Bense V."/>
            <person name="Catcheside P."/>
            <person name="Chovatia M."/>
            <person name="Cooper J."/>
            <person name="Damon W."/>
            <person name="Desjardin D."/>
            <person name="Finy P."/>
            <person name="Geml J."/>
            <person name="Haridas S."/>
            <person name="Hughes K."/>
            <person name="Justo A."/>
            <person name="Karasinski D."/>
            <person name="Kautmanova I."/>
            <person name="Kiss B."/>
            <person name="Kocsube S."/>
            <person name="Kotiranta H."/>
            <person name="LaButti K.M."/>
            <person name="Lechner B.E."/>
            <person name="Liimatainen K."/>
            <person name="Lipzen A."/>
            <person name="Lukacs Z."/>
            <person name="Mihaltcheva S."/>
            <person name="Morgado L.N."/>
            <person name="Niskanen T."/>
            <person name="Noordeloos M.E."/>
            <person name="Ohm R.A."/>
            <person name="Ortiz-Santana B."/>
            <person name="Ovrebo C."/>
            <person name="Racz N."/>
            <person name="Riley R."/>
            <person name="Savchenko A."/>
            <person name="Shiryaev A."/>
            <person name="Soop K."/>
            <person name="Spirin V."/>
            <person name="Szebenyi C."/>
            <person name="Tomsovsky M."/>
            <person name="Tulloss R.E."/>
            <person name="Uehling J."/>
            <person name="Grigoriev I.V."/>
            <person name="Vagvolgyi C."/>
            <person name="Papp T."/>
            <person name="Martin F.M."/>
            <person name="Miettinen O."/>
            <person name="Hibbett D.S."/>
            <person name="Nagy L.G."/>
        </authorList>
    </citation>
    <scope>NUCLEOTIDE SEQUENCE [LARGE SCALE GENOMIC DNA]</scope>
    <source>
        <strain evidence="15 16">CBS 166.37</strain>
    </source>
</reference>
<feature type="domain" description="DhaL" evidence="13">
    <location>
        <begin position="415"/>
        <end position="612"/>
    </location>
</feature>
<feature type="active site" description="Tele-hemiaminal-histidine intermediate" evidence="11">
    <location>
        <position position="231"/>
    </location>
</feature>
<dbReference type="PANTHER" id="PTHR28629">
    <property type="entry name" value="TRIOKINASE/FMN CYCLASE"/>
    <property type="match status" value="1"/>
</dbReference>
<keyword evidence="8" id="KW-0067">ATP-binding</keyword>
<comment type="pathway">
    <text evidence="2">Polyol metabolism; glycerol fermentation; glycerone phosphate from glycerol (oxidative route): step 2/2.</text>
</comment>
<dbReference type="GO" id="GO:0050354">
    <property type="term" value="F:triokinase activity"/>
    <property type="evidence" value="ECO:0007669"/>
    <property type="project" value="UniProtKB-EC"/>
</dbReference>
<dbReference type="Gene3D" id="3.30.1180.20">
    <property type="entry name" value="Dihydroxyacetone kinase, domain 2"/>
    <property type="match status" value="1"/>
</dbReference>
<evidence type="ECO:0000256" key="9">
    <source>
        <dbReference type="ARBA" id="ARBA00047974"/>
    </source>
</evidence>
<dbReference type="PROSITE" id="PS51481">
    <property type="entry name" value="DHAK"/>
    <property type="match status" value="1"/>
</dbReference>
<feature type="binding site" evidence="12">
    <location>
        <position position="117"/>
    </location>
    <ligand>
        <name>substrate</name>
    </ligand>
</feature>
<evidence type="ECO:0000256" key="11">
    <source>
        <dbReference type="PIRSR" id="PIRSR612734-1"/>
    </source>
</evidence>
<feature type="domain" description="DhaK" evidence="14">
    <location>
        <begin position="9"/>
        <end position="361"/>
    </location>
</feature>
<evidence type="ECO:0000313" key="16">
    <source>
        <dbReference type="Proteomes" id="UP000308652"/>
    </source>
</evidence>
<organism evidence="15 16">
    <name type="scientific">Crucibulum laeve</name>
    <dbReference type="NCBI Taxonomy" id="68775"/>
    <lineage>
        <taxon>Eukaryota</taxon>
        <taxon>Fungi</taxon>
        <taxon>Dikarya</taxon>
        <taxon>Basidiomycota</taxon>
        <taxon>Agaricomycotina</taxon>
        <taxon>Agaricomycetes</taxon>
        <taxon>Agaricomycetidae</taxon>
        <taxon>Agaricales</taxon>
        <taxon>Agaricineae</taxon>
        <taxon>Nidulariaceae</taxon>
        <taxon>Crucibulum</taxon>
    </lineage>
</organism>
<evidence type="ECO:0000256" key="3">
    <source>
        <dbReference type="ARBA" id="ARBA00008757"/>
    </source>
</evidence>
<dbReference type="Gene3D" id="1.25.40.340">
    <property type="match status" value="1"/>
</dbReference>
<comment type="function">
    <text evidence="1">Catalyzes both the phosphorylation of dihydroxyacetone and of glyceraldehyde.</text>
</comment>
<dbReference type="GO" id="GO:0004371">
    <property type="term" value="F:glycerone kinase activity"/>
    <property type="evidence" value="ECO:0007669"/>
    <property type="project" value="UniProtKB-EC"/>
</dbReference>
<evidence type="ECO:0000256" key="5">
    <source>
        <dbReference type="ARBA" id="ARBA00022741"/>
    </source>
</evidence>
<accession>A0A5C3LSE9</accession>
<evidence type="ECO:0000259" key="13">
    <source>
        <dbReference type="PROSITE" id="PS51480"/>
    </source>
</evidence>
<dbReference type="EMBL" id="ML213626">
    <property type="protein sequence ID" value="TFK34986.1"/>
    <property type="molecule type" value="Genomic_DNA"/>
</dbReference>
<comment type="similarity">
    <text evidence="3">Belongs to the dihydroxyacetone kinase (DAK) family.</text>
</comment>
<feature type="binding site" evidence="12">
    <location>
        <begin position="55"/>
        <end position="58"/>
    </location>
    <ligand>
        <name>substrate</name>
    </ligand>
</feature>
<dbReference type="FunFam" id="3.30.1180.20:FF:000001">
    <property type="entry name" value="Dihydroxyacetone kinase 1"/>
    <property type="match status" value="1"/>
</dbReference>
<dbReference type="OrthoDB" id="1724672at2759"/>
<evidence type="ECO:0000256" key="7">
    <source>
        <dbReference type="ARBA" id="ARBA00022798"/>
    </source>
</evidence>
<dbReference type="SMART" id="SM01120">
    <property type="entry name" value="Dak2"/>
    <property type="match status" value="1"/>
</dbReference>
<dbReference type="Pfam" id="PF02733">
    <property type="entry name" value="Dak1"/>
    <property type="match status" value="1"/>
</dbReference>
<comment type="catalytic activity">
    <reaction evidence="9">
        <text>D-glyceraldehyde + ATP = D-glyceraldehyde 3-phosphate + ADP + H(+)</text>
        <dbReference type="Rhea" id="RHEA:13941"/>
        <dbReference type="ChEBI" id="CHEBI:15378"/>
        <dbReference type="ChEBI" id="CHEBI:17378"/>
        <dbReference type="ChEBI" id="CHEBI:30616"/>
        <dbReference type="ChEBI" id="CHEBI:59776"/>
        <dbReference type="ChEBI" id="CHEBI:456216"/>
        <dbReference type="EC" id="2.7.1.28"/>
    </reaction>
</comment>
<keyword evidence="5" id="KW-0547">Nucleotide-binding</keyword>
<evidence type="ECO:0000313" key="15">
    <source>
        <dbReference type="EMBL" id="TFK34986.1"/>
    </source>
</evidence>
<evidence type="ECO:0000256" key="2">
    <source>
        <dbReference type="ARBA" id="ARBA00004778"/>
    </source>
</evidence>
<dbReference type="Proteomes" id="UP000308652">
    <property type="component" value="Unassembled WGS sequence"/>
</dbReference>
<dbReference type="FunFam" id="3.40.50.10440:FF:000001">
    <property type="entry name" value="Dihydroxyacetone kinase, DhaK subunit"/>
    <property type="match status" value="1"/>
</dbReference>
<dbReference type="STRING" id="68775.A0A5C3LSE9"/>
<dbReference type="GO" id="GO:0005829">
    <property type="term" value="C:cytosol"/>
    <property type="evidence" value="ECO:0007669"/>
    <property type="project" value="TreeGrafter"/>
</dbReference>
<dbReference type="SUPFAM" id="SSF101473">
    <property type="entry name" value="DhaL-like"/>
    <property type="match status" value="1"/>
</dbReference>
<evidence type="ECO:0000256" key="1">
    <source>
        <dbReference type="ARBA" id="ARBA00003264"/>
    </source>
</evidence>
<dbReference type="FunFam" id="1.25.40.340:FF:000001">
    <property type="entry name" value="Dihydroxyacetone kinase 1"/>
    <property type="match status" value="1"/>
</dbReference>
<dbReference type="Pfam" id="PF02734">
    <property type="entry name" value="Dak2"/>
    <property type="match status" value="1"/>
</dbReference>
<dbReference type="InterPro" id="IPR050861">
    <property type="entry name" value="Dihydroxyacetone_Kinase"/>
</dbReference>
<dbReference type="PANTHER" id="PTHR28629:SF14">
    <property type="entry name" value="DIHYDROXYACETONE KINASE 1"/>
    <property type="match status" value="1"/>
</dbReference>
<dbReference type="InterPro" id="IPR004006">
    <property type="entry name" value="DhaK_dom"/>
</dbReference>
<evidence type="ECO:0000256" key="12">
    <source>
        <dbReference type="PIRSR" id="PIRSR612734-2"/>
    </source>
</evidence>
<comment type="catalytic activity">
    <reaction evidence="10">
        <text>dihydroxyacetone + ATP = dihydroxyacetone phosphate + ADP + H(+)</text>
        <dbReference type="Rhea" id="RHEA:15773"/>
        <dbReference type="ChEBI" id="CHEBI:15378"/>
        <dbReference type="ChEBI" id="CHEBI:16016"/>
        <dbReference type="ChEBI" id="CHEBI:30616"/>
        <dbReference type="ChEBI" id="CHEBI:57642"/>
        <dbReference type="ChEBI" id="CHEBI:456216"/>
        <dbReference type="EC" id="2.7.1.29"/>
    </reaction>
</comment>
<keyword evidence="16" id="KW-1185">Reference proteome</keyword>
<keyword evidence="6" id="KW-0418">Kinase</keyword>
<gene>
    <name evidence="15" type="ORF">BDQ12DRAFT_656110</name>
</gene>
<dbReference type="Gene3D" id="3.40.50.10440">
    <property type="entry name" value="Dihydroxyacetone kinase, domain 1"/>
    <property type="match status" value="1"/>
</dbReference>
<evidence type="ECO:0000259" key="14">
    <source>
        <dbReference type="PROSITE" id="PS51481"/>
    </source>
</evidence>
<dbReference type="InterPro" id="IPR004007">
    <property type="entry name" value="DhaL_dom"/>
</dbReference>
<dbReference type="SUPFAM" id="SSF82549">
    <property type="entry name" value="DAK1/DegV-like"/>
    <property type="match status" value="1"/>
</dbReference>
<dbReference type="UniPathway" id="UPA00617">
    <property type="reaction ID" value="UER00669"/>
</dbReference>
<protein>
    <submittedName>
        <fullName evidence="15">Dak1 domain-containing protein</fullName>
    </submittedName>
</protein>
<dbReference type="NCBIfam" id="TIGR02361">
    <property type="entry name" value="dak_ATP"/>
    <property type="match status" value="1"/>
</dbReference>
<keyword evidence="4" id="KW-0808">Transferase</keyword>
<dbReference type="InterPro" id="IPR012734">
    <property type="entry name" value="DhaK_ATP"/>
</dbReference>
<sequence length="627" mass="67039">MSSKHLFDSTEGLVLKSLRGAVRCNPALRLHASSKAVYIASPSPKTKVAVISGGGAGHEPAHASYTGVGMLAASVSGDIFASPSAKQILNTIKFAAFAGGNDIAKDVLVVCNNYTGDRLNFGLAIEKARAEIPGIRVETVIVADDVSLLNVDGGTSLVGPRGLAGNILVCKILGALAEKGESLKVLKEFGDAVVANLASIGVGLDHCHVPGRQKGTSMLNEIECEIGLGLHNEPGVKKKELRGAEELIEEMIQLILTSKGETRGERFVEVFNNTADDVVLFVNNLGGMSQLEVGAIVDEIIDQLEKLNIIPCRIYVAAYMTSLNAPGFSISILNISAIARSYRSDMEIYSLLDASTEAVAWIGVRKWPNNRRRDLEREDREAELMLSDIASQWPTIDHRNTNRSWDEVGCSISAASIEGGIRLACKAVLRVEKELTEYDTILGDGDCGETMAAGAHEILRNLESKEFIVTEMSLSILLRRVSDIMENTMGGTIGALFGIFLSSLSAQVGDPLPKNWPDALNKTMEDLLKYTPAKPGDRTLIDALHPFCEALSQGKPIDDAARAAKSGAERTRGMRPRLGRAAYVATSEHGSEKLPPDPGAWAVAAILDGLSKGIAGGEELMEKIGIN</sequence>
<dbReference type="GO" id="GO:0005524">
    <property type="term" value="F:ATP binding"/>
    <property type="evidence" value="ECO:0007669"/>
    <property type="project" value="UniProtKB-KW"/>
</dbReference>
<dbReference type="PROSITE" id="PS51480">
    <property type="entry name" value="DHAL"/>
    <property type="match status" value="1"/>
</dbReference>
<dbReference type="InterPro" id="IPR036117">
    <property type="entry name" value="DhaL_dom_sf"/>
</dbReference>
<dbReference type="GO" id="GO:0019588">
    <property type="term" value="P:anaerobic glycerol catabolic process"/>
    <property type="evidence" value="ECO:0007669"/>
    <property type="project" value="UniProtKB-UniPathway"/>
</dbReference>
<proteinExistence type="inferred from homology"/>
<keyword evidence="7" id="KW-0319">Glycerol metabolism</keyword>
<evidence type="ECO:0000256" key="4">
    <source>
        <dbReference type="ARBA" id="ARBA00022679"/>
    </source>
</evidence>
<evidence type="ECO:0000256" key="10">
    <source>
        <dbReference type="ARBA" id="ARBA00048898"/>
    </source>
</evidence>
<evidence type="ECO:0000256" key="6">
    <source>
        <dbReference type="ARBA" id="ARBA00022777"/>
    </source>
</evidence>
<name>A0A5C3LSE9_9AGAR</name>